<keyword evidence="3" id="KW-1185">Reference proteome</keyword>
<evidence type="ECO:0000313" key="3">
    <source>
        <dbReference type="Proteomes" id="UP001285263"/>
    </source>
</evidence>
<dbReference type="Proteomes" id="UP001285263">
    <property type="component" value="Unassembled WGS sequence"/>
</dbReference>
<evidence type="ECO:0000313" key="2">
    <source>
        <dbReference type="EMBL" id="MDY0744862.1"/>
    </source>
</evidence>
<gene>
    <name evidence="2" type="ORF">SNE35_10110</name>
</gene>
<protein>
    <submittedName>
        <fullName evidence="2">DUF2145 domain-containing protein</fullName>
    </submittedName>
</protein>
<feature type="chain" id="PRO_5045804675" evidence="1">
    <location>
        <begin position="26"/>
        <end position="296"/>
    </location>
</feature>
<organism evidence="2 3">
    <name type="scientific">Roseateles agri</name>
    <dbReference type="NCBI Taxonomy" id="3098619"/>
    <lineage>
        <taxon>Bacteria</taxon>
        <taxon>Pseudomonadati</taxon>
        <taxon>Pseudomonadota</taxon>
        <taxon>Betaproteobacteria</taxon>
        <taxon>Burkholderiales</taxon>
        <taxon>Sphaerotilaceae</taxon>
        <taxon>Roseateles</taxon>
    </lineage>
</organism>
<dbReference type="RefSeq" id="WP_320422772.1">
    <property type="nucleotide sequence ID" value="NZ_JAXCLA010000003.1"/>
</dbReference>
<proteinExistence type="predicted"/>
<dbReference type="EMBL" id="JAXCLA010000003">
    <property type="protein sequence ID" value="MDY0744862.1"/>
    <property type="molecule type" value="Genomic_DNA"/>
</dbReference>
<feature type="signal peptide" evidence="1">
    <location>
        <begin position="1"/>
        <end position="25"/>
    </location>
</feature>
<evidence type="ECO:0000256" key="1">
    <source>
        <dbReference type="SAM" id="SignalP"/>
    </source>
</evidence>
<dbReference type="PIRSF" id="PIRSF028477">
    <property type="entry name" value="UCP028477"/>
    <property type="match status" value="1"/>
</dbReference>
<sequence length="296" mass="31626">MTPARTAALTAAVLALLLAAGGARADSLRFCDVQKEPNATEQDALLRFSALVKDELAASGQDLALVSRSGLNLQRIGQRYSHAGISLKASANGPWSVRQLYYACDEKKPRIFDQGMAGFVLGTSDVAQAYVSLVFLPAEAGAELEAAALDDRRALALLGANYSANAYPFSLAFQNCNQWVAEMLAMAWGAAGDRADAQQWLQAQHYEPTNIQLGPLMLLGLFVPWVHSGDHPPADTGAGRYRVSMPASLEAFARERVPGATRVELCRSGARIVIHRGWTPIAEGCVAAEGDTELAL</sequence>
<keyword evidence="1" id="KW-0732">Signal</keyword>
<reference evidence="2 3" key="1">
    <citation type="submission" date="2023-11" db="EMBL/GenBank/DDBJ databases">
        <title>Paucibacter sp. nov., isolated from fresh soil in Korea.</title>
        <authorList>
            <person name="Le N.T.T."/>
        </authorList>
    </citation>
    <scope>NUCLEOTIDE SEQUENCE [LARGE SCALE GENOMIC DNA]</scope>
    <source>
        <strain evidence="2 3">R3-3</strain>
    </source>
</reference>
<name>A0ABU5DF17_9BURK</name>
<accession>A0ABU5DF17</accession>
<dbReference type="Pfam" id="PF09916">
    <property type="entry name" value="DUF2145"/>
    <property type="match status" value="1"/>
</dbReference>
<comment type="caution">
    <text evidence="2">The sequence shown here is derived from an EMBL/GenBank/DDBJ whole genome shotgun (WGS) entry which is preliminary data.</text>
</comment>
<dbReference type="InterPro" id="IPR014547">
    <property type="entry name" value="UCP028477"/>
</dbReference>